<dbReference type="GO" id="GO:0005886">
    <property type="term" value="C:plasma membrane"/>
    <property type="evidence" value="ECO:0007669"/>
    <property type="project" value="UniProtKB-SubCell"/>
</dbReference>
<evidence type="ECO:0000256" key="3">
    <source>
        <dbReference type="ARBA" id="ARBA00022692"/>
    </source>
</evidence>
<feature type="transmembrane region" description="Helical" evidence="6">
    <location>
        <begin position="431"/>
        <end position="455"/>
    </location>
</feature>
<reference evidence="9 10" key="1">
    <citation type="submission" date="2016-03" db="EMBL/GenBank/DDBJ databases">
        <title>Niastella vici sp. nov., isolated from farmland soil.</title>
        <authorList>
            <person name="Chen L."/>
            <person name="Wang D."/>
            <person name="Yang S."/>
            <person name="Wang G."/>
        </authorList>
    </citation>
    <scope>NUCLEOTIDE SEQUENCE [LARGE SCALE GENOMIC DNA]</scope>
    <source>
        <strain evidence="9 10">DJ57</strain>
    </source>
</reference>
<keyword evidence="3 6" id="KW-0812">Transmembrane</keyword>
<evidence type="ECO:0000313" key="10">
    <source>
        <dbReference type="Proteomes" id="UP000192796"/>
    </source>
</evidence>
<feature type="transmembrane region" description="Helical" evidence="6">
    <location>
        <begin position="682"/>
        <end position="709"/>
    </location>
</feature>
<feature type="domain" description="ABC3 transporter permease C-terminal" evidence="7">
    <location>
        <begin position="687"/>
        <end position="801"/>
    </location>
</feature>
<feature type="transmembrane region" description="Helical" evidence="6">
    <location>
        <begin position="386"/>
        <end position="410"/>
    </location>
</feature>
<feature type="transmembrane region" description="Helical" evidence="6">
    <location>
        <begin position="21"/>
        <end position="42"/>
    </location>
</feature>
<dbReference type="InterPro" id="IPR025857">
    <property type="entry name" value="MacB_PCD"/>
</dbReference>
<evidence type="ECO:0000256" key="6">
    <source>
        <dbReference type="SAM" id="Phobius"/>
    </source>
</evidence>
<feature type="domain" description="MacB-like periplasmic core" evidence="8">
    <location>
        <begin position="438"/>
        <end position="651"/>
    </location>
</feature>
<protein>
    <submittedName>
        <fullName evidence="9">Cell division protein FtsX</fullName>
    </submittedName>
</protein>
<dbReference type="Pfam" id="PF12704">
    <property type="entry name" value="MacB_PCD"/>
    <property type="match status" value="2"/>
</dbReference>
<evidence type="ECO:0000256" key="4">
    <source>
        <dbReference type="ARBA" id="ARBA00022989"/>
    </source>
</evidence>
<evidence type="ECO:0000256" key="1">
    <source>
        <dbReference type="ARBA" id="ARBA00004651"/>
    </source>
</evidence>
<comment type="subcellular location">
    <subcellularLocation>
        <location evidence="1">Cell membrane</location>
        <topology evidence="1">Multi-pass membrane protein</topology>
    </subcellularLocation>
</comment>
<keyword evidence="9" id="KW-0132">Cell division</keyword>
<keyword evidence="4 6" id="KW-1133">Transmembrane helix</keyword>
<dbReference type="GO" id="GO:0051301">
    <property type="term" value="P:cell division"/>
    <property type="evidence" value="ECO:0007669"/>
    <property type="project" value="UniProtKB-KW"/>
</dbReference>
<dbReference type="PANTHER" id="PTHR30572:SF18">
    <property type="entry name" value="ABC-TYPE MACROLIDE FAMILY EXPORT SYSTEM PERMEASE COMPONENT 2"/>
    <property type="match status" value="1"/>
</dbReference>
<keyword evidence="9" id="KW-0131">Cell cycle</keyword>
<feature type="transmembrane region" description="Helical" evidence="6">
    <location>
        <begin position="737"/>
        <end position="757"/>
    </location>
</feature>
<feature type="domain" description="MacB-like periplasmic core" evidence="8">
    <location>
        <begin position="20"/>
        <end position="236"/>
    </location>
</feature>
<comment type="caution">
    <text evidence="9">The sequence shown here is derived from an EMBL/GenBank/DDBJ whole genome shotgun (WGS) entry which is preliminary data.</text>
</comment>
<dbReference type="AlphaFoldDB" id="A0A1V9FWX0"/>
<keyword evidence="10" id="KW-1185">Reference proteome</keyword>
<evidence type="ECO:0000259" key="7">
    <source>
        <dbReference type="Pfam" id="PF02687"/>
    </source>
</evidence>
<accession>A0A1V9FWX0</accession>
<dbReference type="Proteomes" id="UP000192796">
    <property type="component" value="Unassembled WGS sequence"/>
</dbReference>
<evidence type="ECO:0000313" key="9">
    <source>
        <dbReference type="EMBL" id="OQP62736.1"/>
    </source>
</evidence>
<dbReference type="RefSeq" id="WP_081148694.1">
    <property type="nucleotide sequence ID" value="NZ_LVYD01000049.1"/>
</dbReference>
<sequence length="808" mass="90569">MLKNYLKIAFRNLWKSKGFSAINIIGLAIGLATCLLIMLFVLDELGYDRYNKKADRIYRVDADIKFGGNHFVLATATDPMGPTLKKDYPQVEQYVRFRSAGGLLIKKGAENVQEEHVVYADSTLFDVFTLPMLDGDPQTALREPNSVVITETIARKYFNTTQAAGRSLLINNHEHYTITGVIKDVPSQSHFNYDFFVSLSTRAESRANNWLSNNFNTYILLKEGADPKQLEAQFDALVEKYIGPQVMQYMSINMDEFKKSGNYEKHHLTPLTSIHLYSNKEAELRANSDIQYVYIFSAIAFFILLIACVNFMNLSTARSANRAREVGVRKVLGSLKANLVKQFLTESLLISSMAMLLALVLAWTMLPYFNQLAAKDIKLNLLVDPWLLPVLVLLVLITGLLAGSYPAFYLSAFKPIQVIKGKLAAGFKTSWLRSGLVVFQFAISIVLIIATMVIYKQLHYIQSHKPGFNREQVLVIHNTHPLGSQAKTFRDEVVKFPGVENATIADYLPTNGWRNDNPVFADPTLDQKNAVSMQTWDVDDQYIPTLGMELVAGRNFSKEFPTDSSGIIINEVAAKMYGFSDPIGKNLYFISDLNNPKNVSTLHIIGIVKNFNFSSLRQQVTPLSLLLGQHPGNIALRVHSTDIHRLVAQIERKYKAMVPGEPFNYSFMNEDFNNIYRTEQRMGIIAISFSALAILIACLGLFGLAAYAAEQRTKEIGIRKVLGATVSHITAMLSKDFLKLVVIAALIAFPLAWWVMHTWLQDFAYRTNISWWVFVMAGALAALIAVVTVSFQTIKAAIANPVAALKNE</sequence>
<dbReference type="InterPro" id="IPR050250">
    <property type="entry name" value="Macrolide_Exporter_MacB"/>
</dbReference>
<evidence type="ECO:0000256" key="2">
    <source>
        <dbReference type="ARBA" id="ARBA00022475"/>
    </source>
</evidence>
<feature type="transmembrane region" description="Helical" evidence="6">
    <location>
        <begin position="769"/>
        <end position="791"/>
    </location>
</feature>
<feature type="domain" description="ABC3 transporter permease C-terminal" evidence="7">
    <location>
        <begin position="298"/>
        <end position="411"/>
    </location>
</feature>
<dbReference type="EMBL" id="LVYD01000049">
    <property type="protein sequence ID" value="OQP62736.1"/>
    <property type="molecule type" value="Genomic_DNA"/>
</dbReference>
<evidence type="ECO:0000259" key="8">
    <source>
        <dbReference type="Pfam" id="PF12704"/>
    </source>
</evidence>
<proteinExistence type="predicted"/>
<keyword evidence="2" id="KW-1003">Cell membrane</keyword>
<evidence type="ECO:0000256" key="5">
    <source>
        <dbReference type="ARBA" id="ARBA00023136"/>
    </source>
</evidence>
<dbReference type="Pfam" id="PF02687">
    <property type="entry name" value="FtsX"/>
    <property type="match status" value="2"/>
</dbReference>
<dbReference type="STRING" id="1703345.A3860_27395"/>
<gene>
    <name evidence="9" type="ORF">A3860_27395</name>
</gene>
<dbReference type="PANTHER" id="PTHR30572">
    <property type="entry name" value="MEMBRANE COMPONENT OF TRANSPORTER-RELATED"/>
    <property type="match status" value="1"/>
</dbReference>
<dbReference type="OrthoDB" id="5933722at2"/>
<feature type="transmembrane region" description="Helical" evidence="6">
    <location>
        <begin position="292"/>
        <end position="314"/>
    </location>
</feature>
<dbReference type="GO" id="GO:0022857">
    <property type="term" value="F:transmembrane transporter activity"/>
    <property type="evidence" value="ECO:0007669"/>
    <property type="project" value="TreeGrafter"/>
</dbReference>
<dbReference type="InterPro" id="IPR003838">
    <property type="entry name" value="ABC3_permease_C"/>
</dbReference>
<feature type="transmembrane region" description="Helical" evidence="6">
    <location>
        <begin position="348"/>
        <end position="366"/>
    </location>
</feature>
<name>A0A1V9FWX0_9BACT</name>
<keyword evidence="5 6" id="KW-0472">Membrane</keyword>
<organism evidence="9 10">
    <name type="scientific">Niastella vici</name>
    <dbReference type="NCBI Taxonomy" id="1703345"/>
    <lineage>
        <taxon>Bacteria</taxon>
        <taxon>Pseudomonadati</taxon>
        <taxon>Bacteroidota</taxon>
        <taxon>Chitinophagia</taxon>
        <taxon>Chitinophagales</taxon>
        <taxon>Chitinophagaceae</taxon>
        <taxon>Niastella</taxon>
    </lineage>
</organism>